<dbReference type="GeneID" id="7447666"/>
<dbReference type="OMA" id="CGGAPNC"/>
<accession>B8BRV5</accession>
<evidence type="ECO:0000256" key="1">
    <source>
        <dbReference type="SAM" id="SignalP"/>
    </source>
</evidence>
<dbReference type="PANTHER" id="PTHR34801">
    <property type="entry name" value="EXPRESSED PROTEIN"/>
    <property type="match status" value="1"/>
</dbReference>
<dbReference type="InParanoid" id="B8BRV5"/>
<dbReference type="PaxDb" id="35128-Thaps1761"/>
<organism evidence="2 3">
    <name type="scientific">Thalassiosira pseudonana</name>
    <name type="common">Marine diatom</name>
    <name type="synonym">Cyclotella nana</name>
    <dbReference type="NCBI Taxonomy" id="35128"/>
    <lineage>
        <taxon>Eukaryota</taxon>
        <taxon>Sar</taxon>
        <taxon>Stramenopiles</taxon>
        <taxon>Ochrophyta</taxon>
        <taxon>Bacillariophyta</taxon>
        <taxon>Coscinodiscophyceae</taxon>
        <taxon>Thalassiosirophycidae</taxon>
        <taxon>Thalassiosirales</taxon>
        <taxon>Thalassiosiraceae</taxon>
        <taxon>Thalassiosira</taxon>
    </lineage>
</organism>
<keyword evidence="3" id="KW-1185">Reference proteome</keyword>
<feature type="chain" id="PRO_5002868534" evidence="1">
    <location>
        <begin position="21"/>
        <end position="279"/>
    </location>
</feature>
<evidence type="ECO:0000313" key="2">
    <source>
        <dbReference type="EMBL" id="EED96607.1"/>
    </source>
</evidence>
<reference evidence="2 3" key="1">
    <citation type="journal article" date="2004" name="Science">
        <title>The genome of the diatom Thalassiosira pseudonana: ecology, evolution, and metabolism.</title>
        <authorList>
            <person name="Armbrust E.V."/>
            <person name="Berges J.A."/>
            <person name="Bowler C."/>
            <person name="Green B.R."/>
            <person name="Martinez D."/>
            <person name="Putnam N.H."/>
            <person name="Zhou S."/>
            <person name="Allen A.E."/>
            <person name="Apt K.E."/>
            <person name="Bechner M."/>
            <person name="Brzezinski M.A."/>
            <person name="Chaal B.K."/>
            <person name="Chiovitti A."/>
            <person name="Davis A.K."/>
            <person name="Demarest M.S."/>
            <person name="Detter J.C."/>
            <person name="Glavina T."/>
            <person name="Goodstein D."/>
            <person name="Hadi M.Z."/>
            <person name="Hellsten U."/>
            <person name="Hildebrand M."/>
            <person name="Jenkins B.D."/>
            <person name="Jurka J."/>
            <person name="Kapitonov V.V."/>
            <person name="Kroger N."/>
            <person name="Lau W.W."/>
            <person name="Lane T.W."/>
            <person name="Larimer F.W."/>
            <person name="Lippmeier J.C."/>
            <person name="Lucas S."/>
            <person name="Medina M."/>
            <person name="Montsant A."/>
            <person name="Obornik M."/>
            <person name="Parker M.S."/>
            <person name="Palenik B."/>
            <person name="Pazour G.J."/>
            <person name="Richardson P.M."/>
            <person name="Rynearson T.A."/>
            <person name="Saito M.A."/>
            <person name="Schwartz D.C."/>
            <person name="Thamatrakoln K."/>
            <person name="Valentin K."/>
            <person name="Vardi A."/>
            <person name="Wilkerson F.P."/>
            <person name="Rokhsar D.S."/>
        </authorList>
    </citation>
    <scope>NUCLEOTIDE SEQUENCE [LARGE SCALE GENOMIC DNA]</scope>
    <source>
        <strain evidence="2 3">CCMP1335</strain>
    </source>
</reference>
<keyword evidence="1" id="KW-0732">Signal</keyword>
<dbReference type="Pfam" id="PF07386">
    <property type="entry name" value="DUF1499"/>
    <property type="match status" value="1"/>
</dbReference>
<dbReference type="PANTHER" id="PTHR34801:SF6">
    <property type="entry name" value="SLL1620 PROTEIN"/>
    <property type="match status" value="1"/>
</dbReference>
<dbReference type="RefSeq" id="XP_002286966.1">
    <property type="nucleotide sequence ID" value="XM_002286930.1"/>
</dbReference>
<gene>
    <name evidence="2" type="ORF">THAPSDRAFT_1761</name>
</gene>
<protein>
    <submittedName>
        <fullName evidence="2">Uncharacterized protein</fullName>
    </submittedName>
</protein>
<name>B8BRV5_THAPS</name>
<dbReference type="HOGENOM" id="CLU_087145_0_0_1"/>
<dbReference type="EMBL" id="CM000638">
    <property type="protein sequence ID" value="EED96607.1"/>
    <property type="molecule type" value="Genomic_DNA"/>
</dbReference>
<dbReference type="AlphaFoldDB" id="B8BRV5"/>
<feature type="signal peptide" evidence="1">
    <location>
        <begin position="1"/>
        <end position="20"/>
    </location>
</feature>
<evidence type="ECO:0000313" key="3">
    <source>
        <dbReference type="Proteomes" id="UP000001449"/>
    </source>
</evidence>
<dbReference type="Proteomes" id="UP000001449">
    <property type="component" value="Chromosome 1"/>
</dbReference>
<dbReference type="InterPro" id="IPR010865">
    <property type="entry name" value="DUF1499"/>
</dbReference>
<dbReference type="KEGG" id="tps:THAPSDRAFT_1761"/>
<proteinExistence type="predicted"/>
<dbReference type="eggNOG" id="ENOG502S3VW">
    <property type="taxonomic scope" value="Eukaryota"/>
</dbReference>
<sequence>MKLTAFTSSVVLFGGLQVSAFTGHQPQTRGWVAMSSLNAGNLNNNYDDDTSSHLMSRRESIVKTLLSGATVAAVFTNGLLSYPEDSAAFANKISSKYDDRPKQRGGKPKGLGVATRKDMTGEEYVGLNECGPAPNCFCSTDSIDDDPDHNIPSWKWPSTLSSKEEAFRQLYDVVQAYKPGQSDIDGGGFEIVTYDPKAGYLYAQFESLKNGYIDDVEFAIIKNGSVEVRSKSRLGYLDFGVNALRLNYIAKVLREKGWEAPGVELATHKGYAEENQVRF</sequence>
<reference evidence="2 3" key="2">
    <citation type="journal article" date="2008" name="Nature">
        <title>The Phaeodactylum genome reveals the evolutionary history of diatom genomes.</title>
        <authorList>
            <person name="Bowler C."/>
            <person name="Allen A.E."/>
            <person name="Badger J.H."/>
            <person name="Grimwood J."/>
            <person name="Jabbari K."/>
            <person name="Kuo A."/>
            <person name="Maheswari U."/>
            <person name="Martens C."/>
            <person name="Maumus F."/>
            <person name="Otillar R.P."/>
            <person name="Rayko E."/>
            <person name="Salamov A."/>
            <person name="Vandepoele K."/>
            <person name="Beszteri B."/>
            <person name="Gruber A."/>
            <person name="Heijde M."/>
            <person name="Katinka M."/>
            <person name="Mock T."/>
            <person name="Valentin K."/>
            <person name="Verret F."/>
            <person name="Berges J.A."/>
            <person name="Brownlee C."/>
            <person name="Cadoret J.P."/>
            <person name="Chiovitti A."/>
            <person name="Choi C.J."/>
            <person name="Coesel S."/>
            <person name="De Martino A."/>
            <person name="Detter J.C."/>
            <person name="Durkin C."/>
            <person name="Falciatore A."/>
            <person name="Fournet J."/>
            <person name="Haruta M."/>
            <person name="Huysman M.J."/>
            <person name="Jenkins B.D."/>
            <person name="Jiroutova K."/>
            <person name="Jorgensen R.E."/>
            <person name="Joubert Y."/>
            <person name="Kaplan A."/>
            <person name="Kroger N."/>
            <person name="Kroth P.G."/>
            <person name="La Roche J."/>
            <person name="Lindquist E."/>
            <person name="Lommer M."/>
            <person name="Martin-Jezequel V."/>
            <person name="Lopez P.J."/>
            <person name="Lucas S."/>
            <person name="Mangogna M."/>
            <person name="McGinnis K."/>
            <person name="Medlin L.K."/>
            <person name="Montsant A."/>
            <person name="Oudot-Le Secq M.P."/>
            <person name="Napoli C."/>
            <person name="Obornik M."/>
            <person name="Parker M.S."/>
            <person name="Petit J.L."/>
            <person name="Porcel B.M."/>
            <person name="Poulsen N."/>
            <person name="Robison M."/>
            <person name="Rychlewski L."/>
            <person name="Rynearson T.A."/>
            <person name="Schmutz J."/>
            <person name="Shapiro H."/>
            <person name="Siaut M."/>
            <person name="Stanley M."/>
            <person name="Sussman M.R."/>
            <person name="Taylor A.R."/>
            <person name="Vardi A."/>
            <person name="von Dassow P."/>
            <person name="Vyverman W."/>
            <person name="Willis A."/>
            <person name="Wyrwicz L.S."/>
            <person name="Rokhsar D.S."/>
            <person name="Weissenbach J."/>
            <person name="Armbrust E.V."/>
            <person name="Green B.R."/>
            <person name="Van de Peer Y."/>
            <person name="Grigoriev I.V."/>
        </authorList>
    </citation>
    <scope>NUCLEOTIDE SEQUENCE [LARGE SCALE GENOMIC DNA]</scope>
    <source>
        <strain evidence="2 3">CCMP1335</strain>
    </source>
</reference>